<keyword evidence="2" id="KW-1185">Reference proteome</keyword>
<comment type="caution">
    <text evidence="1">The sequence shown here is derived from an EMBL/GenBank/DDBJ whole genome shotgun (WGS) entry which is preliminary data.</text>
</comment>
<reference evidence="1" key="2">
    <citation type="submission" date="2020-09" db="EMBL/GenBank/DDBJ databases">
        <authorList>
            <person name="Sun Q."/>
            <person name="Kim S."/>
        </authorList>
    </citation>
    <scope>NUCLEOTIDE SEQUENCE</scope>
    <source>
        <strain evidence="1">KCTC 32296</strain>
    </source>
</reference>
<evidence type="ECO:0000313" key="1">
    <source>
        <dbReference type="EMBL" id="GGZ23044.1"/>
    </source>
</evidence>
<protein>
    <submittedName>
        <fullName evidence="1">Uncharacterized protein</fullName>
    </submittedName>
</protein>
<proteinExistence type="predicted"/>
<dbReference type="Proteomes" id="UP000662572">
    <property type="component" value="Unassembled WGS sequence"/>
</dbReference>
<evidence type="ECO:0000313" key="2">
    <source>
        <dbReference type="Proteomes" id="UP000662572"/>
    </source>
</evidence>
<sequence length="61" mass="6478">MDISTASTHTIISLPPRVRMAWGFVLGNGGGDEVGVTRGSVMDIVPEPDIGHEFAVRTGRN</sequence>
<gene>
    <name evidence="1" type="ORF">GCM10011273_04940</name>
</gene>
<dbReference type="AlphaFoldDB" id="A0A918UNL4"/>
<accession>A0A918UNL4</accession>
<organism evidence="1 2">
    <name type="scientific">Asticcacaulis endophyticus</name>
    <dbReference type="NCBI Taxonomy" id="1395890"/>
    <lineage>
        <taxon>Bacteria</taxon>
        <taxon>Pseudomonadati</taxon>
        <taxon>Pseudomonadota</taxon>
        <taxon>Alphaproteobacteria</taxon>
        <taxon>Caulobacterales</taxon>
        <taxon>Caulobacteraceae</taxon>
        <taxon>Asticcacaulis</taxon>
    </lineage>
</organism>
<name>A0A918UNL4_9CAUL</name>
<reference evidence="1" key="1">
    <citation type="journal article" date="2014" name="Int. J. Syst. Evol. Microbiol.">
        <title>Complete genome sequence of Corynebacterium casei LMG S-19264T (=DSM 44701T), isolated from a smear-ripened cheese.</title>
        <authorList>
            <consortium name="US DOE Joint Genome Institute (JGI-PGF)"/>
            <person name="Walter F."/>
            <person name="Albersmeier A."/>
            <person name="Kalinowski J."/>
            <person name="Ruckert C."/>
        </authorList>
    </citation>
    <scope>NUCLEOTIDE SEQUENCE</scope>
    <source>
        <strain evidence="1">KCTC 32296</strain>
    </source>
</reference>
<dbReference type="EMBL" id="BMZB01000001">
    <property type="protein sequence ID" value="GGZ23044.1"/>
    <property type="molecule type" value="Genomic_DNA"/>
</dbReference>